<dbReference type="AlphaFoldDB" id="A0A0C9VHC6"/>
<proteinExistence type="predicted"/>
<accession>A0A0C9VHC6</accession>
<gene>
    <name evidence="1" type="ORF">M422DRAFT_260848</name>
</gene>
<name>A0A0C9VHC6_SPHS4</name>
<dbReference type="Proteomes" id="UP000054279">
    <property type="component" value="Unassembled WGS sequence"/>
</dbReference>
<reference evidence="1 2" key="1">
    <citation type="submission" date="2014-06" db="EMBL/GenBank/DDBJ databases">
        <title>Evolutionary Origins and Diversification of the Mycorrhizal Mutualists.</title>
        <authorList>
            <consortium name="DOE Joint Genome Institute"/>
            <consortium name="Mycorrhizal Genomics Consortium"/>
            <person name="Kohler A."/>
            <person name="Kuo A."/>
            <person name="Nagy L.G."/>
            <person name="Floudas D."/>
            <person name="Copeland A."/>
            <person name="Barry K.W."/>
            <person name="Cichocki N."/>
            <person name="Veneault-Fourrey C."/>
            <person name="LaButti K."/>
            <person name="Lindquist E.A."/>
            <person name="Lipzen A."/>
            <person name="Lundell T."/>
            <person name="Morin E."/>
            <person name="Murat C."/>
            <person name="Riley R."/>
            <person name="Ohm R."/>
            <person name="Sun H."/>
            <person name="Tunlid A."/>
            <person name="Henrissat B."/>
            <person name="Grigoriev I.V."/>
            <person name="Hibbett D.S."/>
            <person name="Martin F."/>
        </authorList>
    </citation>
    <scope>NUCLEOTIDE SEQUENCE [LARGE SCALE GENOMIC DNA]</scope>
    <source>
        <strain evidence="1 2">SS14</strain>
    </source>
</reference>
<protein>
    <submittedName>
        <fullName evidence="1">Uncharacterized protein</fullName>
    </submittedName>
</protein>
<evidence type="ECO:0000313" key="1">
    <source>
        <dbReference type="EMBL" id="KIJ36756.1"/>
    </source>
</evidence>
<organism evidence="1 2">
    <name type="scientific">Sphaerobolus stellatus (strain SS14)</name>
    <dbReference type="NCBI Taxonomy" id="990650"/>
    <lineage>
        <taxon>Eukaryota</taxon>
        <taxon>Fungi</taxon>
        <taxon>Dikarya</taxon>
        <taxon>Basidiomycota</taxon>
        <taxon>Agaricomycotina</taxon>
        <taxon>Agaricomycetes</taxon>
        <taxon>Phallomycetidae</taxon>
        <taxon>Geastrales</taxon>
        <taxon>Sphaerobolaceae</taxon>
        <taxon>Sphaerobolus</taxon>
    </lineage>
</organism>
<dbReference type="EMBL" id="KN837175">
    <property type="protein sequence ID" value="KIJ36756.1"/>
    <property type="molecule type" value="Genomic_DNA"/>
</dbReference>
<evidence type="ECO:0000313" key="2">
    <source>
        <dbReference type="Proteomes" id="UP000054279"/>
    </source>
</evidence>
<dbReference type="HOGENOM" id="CLU_1928925_0_0_1"/>
<sequence length="131" mass="14291">MSNHPLPVPTSPAYEMDREWDEDAGFCHEDDGCNAGIGGCDTGIAGVVSNSEQAANVDTFCPFFHMSTKPSHGDTVLTLQLDFIVKSLGLLDSQQPVRQRITICIDDSCQHLPSVPKPVPLRLGVRFIDNH</sequence>
<keyword evidence="2" id="KW-1185">Reference proteome</keyword>